<feature type="transmembrane region" description="Helical" evidence="1">
    <location>
        <begin position="6"/>
        <end position="31"/>
    </location>
</feature>
<name>A0A0S2LSA5_9HYME</name>
<dbReference type="EMBL" id="KT164608">
    <property type="protein sequence ID" value="ALO64354.1"/>
    <property type="molecule type" value="Genomic_DNA"/>
</dbReference>
<keyword evidence="1" id="KW-1133">Transmembrane helix</keyword>
<keyword evidence="1" id="KW-0812">Transmembrane</keyword>
<sequence>MPQMSPMYWTILLLLMITTTLIYLSMCYFTITSINHINKTSNLHSLKMFKIKWY</sequence>
<accession>A0A0S2LSA5</accession>
<dbReference type="AlphaFoldDB" id="A0A0S2LSA5"/>
<gene>
    <name evidence="2" type="primary">ATP8</name>
</gene>
<organism evidence="2">
    <name type="scientific">Lasioglossum morio</name>
    <dbReference type="NCBI Taxonomy" id="88514"/>
    <lineage>
        <taxon>Eukaryota</taxon>
        <taxon>Metazoa</taxon>
        <taxon>Ecdysozoa</taxon>
        <taxon>Arthropoda</taxon>
        <taxon>Hexapoda</taxon>
        <taxon>Insecta</taxon>
        <taxon>Pterygota</taxon>
        <taxon>Neoptera</taxon>
        <taxon>Endopterygota</taxon>
        <taxon>Hymenoptera</taxon>
        <taxon>Apocrita</taxon>
        <taxon>Aculeata</taxon>
        <taxon>Apoidea</taxon>
        <taxon>Anthophila</taxon>
        <taxon>Halictidae</taxon>
        <taxon>Halictinae</taxon>
        <taxon>Halictini</taxon>
        <taxon>Lasioglossum</taxon>
        <taxon>Dialictus</taxon>
    </lineage>
</organism>
<geneLocation type="mitochondrion" evidence="2"/>
<protein>
    <submittedName>
        <fullName evidence="2">ATP synthase F0 subunit 8</fullName>
    </submittedName>
</protein>
<evidence type="ECO:0000256" key="1">
    <source>
        <dbReference type="SAM" id="Phobius"/>
    </source>
</evidence>
<evidence type="ECO:0000313" key="2">
    <source>
        <dbReference type="EMBL" id="ALO64354.1"/>
    </source>
</evidence>
<keyword evidence="2" id="KW-0496">Mitochondrion</keyword>
<reference evidence="2" key="1">
    <citation type="submission" date="2015-06" db="EMBL/GenBank/DDBJ databases">
        <title>High-throughput detection of wild bee species with mitogenome skimming and resequencing (mt-S/R).</title>
        <authorList>
            <person name="Tang M."/>
            <person name="Hardman C."/>
            <person name="Ji Y."/>
            <person name="Meng G."/>
            <person name="Liu S."/>
            <person name="Tan M."/>
            <person name="Yang S."/>
            <person name="Yang C."/>
            <person name="Moss E."/>
            <person name="Nevard T."/>
            <person name="Potts S.G."/>
            <person name="Zhou X."/>
            <person name="Yu D.W."/>
        </authorList>
    </citation>
    <scope>NUCLEOTIDE SEQUENCE</scope>
</reference>
<proteinExistence type="predicted"/>
<keyword evidence="1" id="KW-0472">Membrane</keyword>